<evidence type="ECO:0000256" key="1">
    <source>
        <dbReference type="ARBA" id="ARBA00004389"/>
    </source>
</evidence>
<organism evidence="10 11">
    <name type="scientific">Seminavis robusta</name>
    <dbReference type="NCBI Taxonomy" id="568900"/>
    <lineage>
        <taxon>Eukaryota</taxon>
        <taxon>Sar</taxon>
        <taxon>Stramenopiles</taxon>
        <taxon>Ochrophyta</taxon>
        <taxon>Bacillariophyta</taxon>
        <taxon>Bacillariophyceae</taxon>
        <taxon>Bacillariophycidae</taxon>
        <taxon>Naviculales</taxon>
        <taxon>Naviculaceae</taxon>
        <taxon>Seminavis</taxon>
    </lineage>
</organism>
<keyword evidence="4" id="KW-0808">Transferase</keyword>
<dbReference type="PANTHER" id="PTHR13036">
    <property type="entry name" value="BETA1,4 MANNOSYLTRANSFERASE"/>
    <property type="match status" value="1"/>
</dbReference>
<name>A0A9N8HP94_9STRA</name>
<evidence type="ECO:0000256" key="2">
    <source>
        <dbReference type="ARBA" id="ARBA00004922"/>
    </source>
</evidence>
<dbReference type="SUPFAM" id="SSF53756">
    <property type="entry name" value="UDP-Glycosyltransferase/glycogen phosphorylase"/>
    <property type="match status" value="1"/>
</dbReference>
<evidence type="ECO:0000256" key="6">
    <source>
        <dbReference type="ARBA" id="ARBA00022824"/>
    </source>
</evidence>
<proteinExistence type="predicted"/>
<comment type="pathway">
    <text evidence="2">Protein modification; protein glycosylation.</text>
</comment>
<comment type="subcellular location">
    <subcellularLocation>
        <location evidence="1">Endoplasmic reticulum membrane</location>
        <topology evidence="1">Single-pass membrane protein</topology>
    </subcellularLocation>
</comment>
<feature type="transmembrane region" description="Helical" evidence="9">
    <location>
        <begin position="112"/>
        <end position="130"/>
    </location>
</feature>
<evidence type="ECO:0000256" key="8">
    <source>
        <dbReference type="ARBA" id="ARBA00023136"/>
    </source>
</evidence>
<evidence type="ECO:0000256" key="9">
    <source>
        <dbReference type="SAM" id="Phobius"/>
    </source>
</evidence>
<keyword evidence="6" id="KW-0256">Endoplasmic reticulum</keyword>
<protein>
    <submittedName>
        <fullName evidence="10">Chitobiosyldiphosphodolichol beta-mannosyltransferase</fullName>
    </submittedName>
</protein>
<dbReference type="GO" id="GO:0005789">
    <property type="term" value="C:endoplasmic reticulum membrane"/>
    <property type="evidence" value="ECO:0007669"/>
    <property type="project" value="UniProtKB-SubCell"/>
</dbReference>
<accession>A0A9N8HP94</accession>
<dbReference type="AlphaFoldDB" id="A0A9N8HP94"/>
<evidence type="ECO:0000256" key="4">
    <source>
        <dbReference type="ARBA" id="ARBA00022679"/>
    </source>
</evidence>
<feature type="transmembrane region" description="Helical" evidence="9">
    <location>
        <begin position="82"/>
        <end position="100"/>
    </location>
</feature>
<keyword evidence="3" id="KW-0328">Glycosyltransferase</keyword>
<dbReference type="Pfam" id="PF13692">
    <property type="entry name" value="Glyco_trans_1_4"/>
    <property type="match status" value="1"/>
</dbReference>
<evidence type="ECO:0000256" key="3">
    <source>
        <dbReference type="ARBA" id="ARBA00022676"/>
    </source>
</evidence>
<dbReference type="PANTHER" id="PTHR13036:SF0">
    <property type="entry name" value="CHITOBIOSYLDIPHOSPHODOLICHOL BETA-MANNOSYLTRANSFERASE"/>
    <property type="match status" value="1"/>
</dbReference>
<evidence type="ECO:0000313" key="11">
    <source>
        <dbReference type="Proteomes" id="UP001153069"/>
    </source>
</evidence>
<evidence type="ECO:0000256" key="5">
    <source>
        <dbReference type="ARBA" id="ARBA00022692"/>
    </source>
</evidence>
<evidence type="ECO:0000313" key="10">
    <source>
        <dbReference type="EMBL" id="CAB9521036.1"/>
    </source>
</evidence>
<dbReference type="OrthoDB" id="614844at2759"/>
<dbReference type="Gene3D" id="3.40.50.2000">
    <property type="entry name" value="Glycogen Phosphorylase B"/>
    <property type="match status" value="1"/>
</dbReference>
<gene>
    <name evidence="10" type="ORF">SEMRO_1157_G247400.1</name>
</gene>
<keyword evidence="7 9" id="KW-1133">Transmembrane helix</keyword>
<keyword evidence="5 9" id="KW-0812">Transmembrane</keyword>
<reference evidence="10" key="1">
    <citation type="submission" date="2020-06" db="EMBL/GenBank/DDBJ databases">
        <authorList>
            <consortium name="Plant Systems Biology data submission"/>
        </authorList>
    </citation>
    <scope>NUCLEOTIDE SEQUENCE</scope>
    <source>
        <strain evidence="10">D6</strain>
    </source>
</reference>
<evidence type="ECO:0000256" key="7">
    <source>
        <dbReference type="ARBA" id="ARBA00022989"/>
    </source>
</evidence>
<keyword evidence="11" id="KW-1185">Reference proteome</keyword>
<dbReference type="InterPro" id="IPR026051">
    <property type="entry name" value="ALG1-like"/>
</dbReference>
<dbReference type="Proteomes" id="UP001153069">
    <property type="component" value="Unassembled WGS sequence"/>
</dbReference>
<dbReference type="EMBL" id="CAICTM010001155">
    <property type="protein sequence ID" value="CAB9521036.1"/>
    <property type="molecule type" value="Genomic_DNA"/>
</dbReference>
<dbReference type="GO" id="GO:0000030">
    <property type="term" value="F:mannosyltransferase activity"/>
    <property type="evidence" value="ECO:0007669"/>
    <property type="project" value="InterPro"/>
</dbReference>
<sequence>MASQAQQQERLHFVVVVLGDLGRSPRMQYHVLSLLGLGEHVRVSFVGYTGEDLVEGLQGQDRLDVIRFHIPAPAMLEKIKPLYLIWRILSLSVCLLWLLLFSVKSDPQVTCILVQNPPAIPLLFIALLYTRIKAITQQQRPDFVIDWHNLGYSMLNGRTFRKIAEAFEFEIAPLADGHLTVTAAMKDFLMDRKVVKQDNIISVLYDCPPAMFAPLQLIQQHETLQKLHNALSQSIPKSWNLHSLDTSKETILTSKLHNGNFEPRKGRPAFVTSSTSWTPDEDFGVLLDALVTLDTTIQENESTLKVLVAVTGKGPLKSYYEEKMSKLKLTSVAIQTVWLEPNDYPRLLACADLGISLHTSTSGLDLPMKILDLAGCQVPVCALDFACLSELVQDKHNGRTFKNASELSDQLWSLLSPLAEMTNASSHAYGDLAGYSDNLKGRTRWQENWSRNALPVLMKQGSSS</sequence>
<keyword evidence="8 9" id="KW-0472">Membrane</keyword>
<comment type="caution">
    <text evidence="10">The sequence shown here is derived from an EMBL/GenBank/DDBJ whole genome shotgun (WGS) entry which is preliminary data.</text>
</comment>